<organism evidence="1 2">
    <name type="scientific">Eretmocerus hayati</name>
    <dbReference type="NCBI Taxonomy" id="131215"/>
    <lineage>
        <taxon>Eukaryota</taxon>
        <taxon>Metazoa</taxon>
        <taxon>Ecdysozoa</taxon>
        <taxon>Arthropoda</taxon>
        <taxon>Hexapoda</taxon>
        <taxon>Insecta</taxon>
        <taxon>Pterygota</taxon>
        <taxon>Neoptera</taxon>
        <taxon>Endopterygota</taxon>
        <taxon>Hymenoptera</taxon>
        <taxon>Apocrita</taxon>
        <taxon>Proctotrupomorpha</taxon>
        <taxon>Chalcidoidea</taxon>
        <taxon>Aphelinidae</taxon>
        <taxon>Aphelininae</taxon>
        <taxon>Eretmocerus</taxon>
    </lineage>
</organism>
<gene>
    <name evidence="1" type="ORF">QAD02_012357</name>
</gene>
<dbReference type="EMBL" id="CM056742">
    <property type="protein sequence ID" value="KAJ8676570.1"/>
    <property type="molecule type" value="Genomic_DNA"/>
</dbReference>
<keyword evidence="2" id="KW-1185">Reference proteome</keyword>
<reference evidence="1" key="1">
    <citation type="submission" date="2023-04" db="EMBL/GenBank/DDBJ databases">
        <title>A chromosome-level genome assembly of the parasitoid wasp Eretmocerus hayati.</title>
        <authorList>
            <person name="Zhong Y."/>
            <person name="Liu S."/>
            <person name="Liu Y."/>
        </authorList>
    </citation>
    <scope>NUCLEOTIDE SEQUENCE</scope>
    <source>
        <strain evidence="1">ZJU_SS_LIU_2023</strain>
    </source>
</reference>
<proteinExistence type="predicted"/>
<comment type="caution">
    <text evidence="1">The sequence shown here is derived from an EMBL/GenBank/DDBJ whole genome shotgun (WGS) entry which is preliminary data.</text>
</comment>
<dbReference type="Proteomes" id="UP001239111">
    <property type="component" value="Chromosome 2"/>
</dbReference>
<accession>A0ACC2NZ85</accession>
<name>A0ACC2NZ85_9HYME</name>
<evidence type="ECO:0000313" key="1">
    <source>
        <dbReference type="EMBL" id="KAJ8676570.1"/>
    </source>
</evidence>
<protein>
    <submittedName>
        <fullName evidence="1">Uncharacterized protein</fullName>
    </submittedName>
</protein>
<evidence type="ECO:0000313" key="2">
    <source>
        <dbReference type="Proteomes" id="UP001239111"/>
    </source>
</evidence>
<sequence>MVLWGSNLVIYSTFLAAIAVPIPEHELMSSTNIPHTPKYPGYFKSEEDQKKVAHQLEKWNPENGNFIWELSGLQEADIMMDESDEKNAALNVSIRWPNAVVPYHINEEDFSPERPETSDRRPSSMSPVLHQSWCVVEQVLRKCWRSPLEYPYGLDISHVAMPCRSCGSVGKFHTDPSLILHRSWCVAVQVLKDCQTSLGS</sequence>